<dbReference type="EMBL" id="KZ364345">
    <property type="protein sequence ID" value="PIO57678.1"/>
    <property type="molecule type" value="Genomic_DNA"/>
</dbReference>
<gene>
    <name evidence="1" type="ORF">TELCIR_20902</name>
</gene>
<evidence type="ECO:0000313" key="1">
    <source>
        <dbReference type="EMBL" id="PIO57678.1"/>
    </source>
</evidence>
<keyword evidence="2" id="KW-1185">Reference proteome</keyword>
<organism evidence="1 2">
    <name type="scientific">Teladorsagia circumcincta</name>
    <name type="common">Brown stomach worm</name>
    <name type="synonym">Ostertagia circumcincta</name>
    <dbReference type="NCBI Taxonomy" id="45464"/>
    <lineage>
        <taxon>Eukaryota</taxon>
        <taxon>Metazoa</taxon>
        <taxon>Ecdysozoa</taxon>
        <taxon>Nematoda</taxon>
        <taxon>Chromadorea</taxon>
        <taxon>Rhabditida</taxon>
        <taxon>Rhabditina</taxon>
        <taxon>Rhabditomorpha</taxon>
        <taxon>Strongyloidea</taxon>
        <taxon>Trichostrongylidae</taxon>
        <taxon>Teladorsagia</taxon>
    </lineage>
</organism>
<sequence length="61" mass="7166">VKMVLFESDHCIFYQMLISEREELSERTEACKETKNSRNAQNIEGLLACKLKYIILNELQT</sequence>
<name>A0A2G9TIF5_TELCI</name>
<evidence type="ECO:0000313" key="2">
    <source>
        <dbReference type="Proteomes" id="UP000230423"/>
    </source>
</evidence>
<reference evidence="1 2" key="1">
    <citation type="submission" date="2015-09" db="EMBL/GenBank/DDBJ databases">
        <title>Draft genome of the parasitic nematode Teladorsagia circumcincta isolate WARC Sus (inbred).</title>
        <authorList>
            <person name="Mitreva M."/>
        </authorList>
    </citation>
    <scope>NUCLEOTIDE SEQUENCE [LARGE SCALE GENOMIC DNA]</scope>
    <source>
        <strain evidence="1 2">S</strain>
    </source>
</reference>
<proteinExistence type="predicted"/>
<dbReference type="AlphaFoldDB" id="A0A2G9TIF5"/>
<protein>
    <submittedName>
        <fullName evidence="1">RNA polymerase sigma factor SigW domain protein</fullName>
    </submittedName>
</protein>
<feature type="non-terminal residue" evidence="1">
    <location>
        <position position="1"/>
    </location>
</feature>
<dbReference type="Proteomes" id="UP000230423">
    <property type="component" value="Unassembled WGS sequence"/>
</dbReference>
<accession>A0A2G9TIF5</accession>